<protein>
    <submittedName>
        <fullName evidence="13">Histidine kinase</fullName>
    </submittedName>
</protein>
<feature type="region of interest" description="Disordered" evidence="11">
    <location>
        <begin position="328"/>
        <end position="354"/>
    </location>
</feature>
<comment type="cofactor">
    <cofactor evidence="2">
        <name>heme</name>
        <dbReference type="ChEBI" id="CHEBI:30413"/>
    </cofactor>
</comment>
<gene>
    <name evidence="13" type="ORF">GCM10010305_39940</name>
</gene>
<sequence length="620" mass="64862">MREADPAAREADPAVRTAGPTTRATDSAGTVGPAACPVAPAARGTDPAARAAGHGVRDGRDARPAGGSAAWPRPAVPDRMHGLLTAVMDLGRDLELPQVLRGIVEAAVSLTDAEYGALGVIDDRSRLSQFLTVGMSDELAARIGPAPCGHGILGELIRNPTPLRLDDLSRHPSSFGFPAHHPPMHTFLGAPIRVRDEAFGNIYLTEKRGGKSFDADDEAVLTTLSIAAGVAIDNARLYHDSRRREHRLEALGEITRALLAGTDTDEVLGLIARRAMEVADADLVAVLLPSEPSGDLTVRVAHGDLADRVRGAGLPAGGSLAGLAARTRGPAVTTDVRTDPRALPLPPEGPGHGAHGPVVAVPLPVDDAVCGALRLSRRAGRPGFDPTETELISGFADQAAIALELARRRAQSEELAVLHDRDRIARDLHDLAIQRLFATGMTLQSATRVIERPDAVERVTRAVDDLDATIQIIRSTILQLRTPADDRAGGPALRRRMAETVQLAAQHLGFPPALRIVGPVESSVPDHLAEHVLAVTAEALSNTARHAGAGRAEVVLTVPDTADRLVLTVTDDGAGLGGAVPTGGLRNMDARARQCGGTLGLRVPDDGGTRIVWSAPLPAG</sequence>
<reference evidence="13" key="2">
    <citation type="submission" date="2020-09" db="EMBL/GenBank/DDBJ databases">
        <authorList>
            <person name="Sun Q."/>
            <person name="Ohkuma M."/>
        </authorList>
    </citation>
    <scope>NUCLEOTIDE SEQUENCE</scope>
    <source>
        <strain evidence="13">JCM 4518</strain>
    </source>
</reference>
<accession>A0A918T432</accession>
<feature type="domain" description="GAF" evidence="12">
    <location>
        <begin position="95"/>
        <end position="242"/>
    </location>
</feature>
<evidence type="ECO:0000256" key="10">
    <source>
        <dbReference type="ARBA" id="ARBA00023012"/>
    </source>
</evidence>
<feature type="compositionally biased region" description="Basic and acidic residues" evidence="11">
    <location>
        <begin position="1"/>
        <end position="13"/>
    </location>
</feature>
<dbReference type="GO" id="GO:0000155">
    <property type="term" value="F:phosphorelay sensor kinase activity"/>
    <property type="evidence" value="ECO:0007669"/>
    <property type="project" value="InterPro"/>
</dbReference>
<keyword evidence="8" id="KW-0460">Magnesium</keyword>
<dbReference type="GO" id="GO:0000287">
    <property type="term" value="F:magnesium ion binding"/>
    <property type="evidence" value="ECO:0007669"/>
    <property type="project" value="UniProtKB-ARBA"/>
</dbReference>
<dbReference type="InterPro" id="IPR050482">
    <property type="entry name" value="Sensor_HK_TwoCompSys"/>
</dbReference>
<evidence type="ECO:0000256" key="1">
    <source>
        <dbReference type="ARBA" id="ARBA00001946"/>
    </source>
</evidence>
<dbReference type="GO" id="GO:0016020">
    <property type="term" value="C:membrane"/>
    <property type="evidence" value="ECO:0007669"/>
    <property type="project" value="InterPro"/>
</dbReference>
<evidence type="ECO:0000256" key="7">
    <source>
        <dbReference type="ARBA" id="ARBA00022777"/>
    </source>
</evidence>
<dbReference type="Gene3D" id="3.30.450.40">
    <property type="match status" value="2"/>
</dbReference>
<comment type="caution">
    <text evidence="13">The sequence shown here is derived from an EMBL/GenBank/DDBJ whole genome shotgun (WGS) entry which is preliminary data.</text>
</comment>
<dbReference type="PANTHER" id="PTHR24421">
    <property type="entry name" value="NITRATE/NITRITE SENSOR PROTEIN NARX-RELATED"/>
    <property type="match status" value="1"/>
</dbReference>
<evidence type="ECO:0000256" key="3">
    <source>
        <dbReference type="ARBA" id="ARBA00022490"/>
    </source>
</evidence>
<keyword evidence="6" id="KW-0479">Metal-binding</keyword>
<keyword evidence="4" id="KW-0597">Phosphoprotein</keyword>
<dbReference type="SUPFAM" id="SSF55781">
    <property type="entry name" value="GAF domain-like"/>
    <property type="match status" value="2"/>
</dbReference>
<dbReference type="InterPro" id="IPR003018">
    <property type="entry name" value="GAF"/>
</dbReference>
<dbReference type="GO" id="GO:0070483">
    <property type="term" value="P:detection of hypoxia"/>
    <property type="evidence" value="ECO:0007669"/>
    <property type="project" value="UniProtKB-ARBA"/>
</dbReference>
<dbReference type="GO" id="GO:0070026">
    <property type="term" value="F:nitric oxide binding"/>
    <property type="evidence" value="ECO:0007669"/>
    <property type="project" value="UniProtKB-ARBA"/>
</dbReference>
<dbReference type="Proteomes" id="UP000644020">
    <property type="component" value="Unassembled WGS sequence"/>
</dbReference>
<evidence type="ECO:0000313" key="13">
    <source>
        <dbReference type="EMBL" id="GHA92244.1"/>
    </source>
</evidence>
<dbReference type="SUPFAM" id="SSF55874">
    <property type="entry name" value="ATPase domain of HSP90 chaperone/DNA topoisomerase II/histidine kinase"/>
    <property type="match status" value="1"/>
</dbReference>
<dbReference type="GO" id="GO:0070025">
    <property type="term" value="F:carbon monoxide binding"/>
    <property type="evidence" value="ECO:0007669"/>
    <property type="project" value="UniProtKB-ARBA"/>
</dbReference>
<dbReference type="InterPro" id="IPR036890">
    <property type="entry name" value="HATPase_C_sf"/>
</dbReference>
<keyword evidence="5" id="KW-0808">Transferase</keyword>
<dbReference type="Pfam" id="PF13185">
    <property type="entry name" value="GAF_2"/>
    <property type="match status" value="2"/>
</dbReference>
<dbReference type="InterPro" id="IPR029016">
    <property type="entry name" value="GAF-like_dom_sf"/>
</dbReference>
<dbReference type="PANTHER" id="PTHR24421:SF56">
    <property type="entry name" value="OXYGEN SENSOR HISTIDINE KINASE RESPONSE REGULATOR DOST"/>
    <property type="match status" value="1"/>
</dbReference>
<evidence type="ECO:0000313" key="14">
    <source>
        <dbReference type="Proteomes" id="UP000644020"/>
    </source>
</evidence>
<reference evidence="13" key="1">
    <citation type="journal article" date="2014" name="Int. J. Syst. Evol. Microbiol.">
        <title>Complete genome sequence of Corynebacterium casei LMG S-19264T (=DSM 44701T), isolated from a smear-ripened cheese.</title>
        <authorList>
            <consortium name="US DOE Joint Genome Institute (JGI-PGF)"/>
            <person name="Walter F."/>
            <person name="Albersmeier A."/>
            <person name="Kalinowski J."/>
            <person name="Ruckert C."/>
        </authorList>
    </citation>
    <scope>NUCLEOTIDE SEQUENCE</scope>
    <source>
        <strain evidence="13">JCM 4518</strain>
    </source>
</reference>
<keyword evidence="7 13" id="KW-0418">Kinase</keyword>
<dbReference type="GO" id="GO:0046983">
    <property type="term" value="F:protein dimerization activity"/>
    <property type="evidence" value="ECO:0007669"/>
    <property type="project" value="InterPro"/>
</dbReference>
<dbReference type="GO" id="GO:0019825">
    <property type="term" value="F:oxygen binding"/>
    <property type="evidence" value="ECO:0007669"/>
    <property type="project" value="UniProtKB-ARBA"/>
</dbReference>
<feature type="region of interest" description="Disordered" evidence="11">
    <location>
        <begin position="1"/>
        <end position="76"/>
    </location>
</feature>
<evidence type="ECO:0000259" key="12">
    <source>
        <dbReference type="SMART" id="SM00065"/>
    </source>
</evidence>
<keyword evidence="14" id="KW-1185">Reference proteome</keyword>
<dbReference type="AlphaFoldDB" id="A0A918T432"/>
<feature type="compositionally biased region" description="Low complexity" evidence="11">
    <location>
        <begin position="28"/>
        <end position="53"/>
    </location>
</feature>
<evidence type="ECO:0000256" key="11">
    <source>
        <dbReference type="SAM" id="MobiDB-lite"/>
    </source>
</evidence>
<keyword evidence="9" id="KW-0408">Iron</keyword>
<proteinExistence type="predicted"/>
<dbReference type="GO" id="GO:0020037">
    <property type="term" value="F:heme binding"/>
    <property type="evidence" value="ECO:0007669"/>
    <property type="project" value="UniProtKB-ARBA"/>
</dbReference>
<dbReference type="Pfam" id="PF07730">
    <property type="entry name" value="HisKA_3"/>
    <property type="match status" value="1"/>
</dbReference>
<dbReference type="Gene3D" id="3.30.565.10">
    <property type="entry name" value="Histidine kinase-like ATPase, C-terminal domain"/>
    <property type="match status" value="1"/>
</dbReference>
<evidence type="ECO:0000256" key="6">
    <source>
        <dbReference type="ARBA" id="ARBA00022723"/>
    </source>
</evidence>
<evidence type="ECO:0000256" key="5">
    <source>
        <dbReference type="ARBA" id="ARBA00022679"/>
    </source>
</evidence>
<dbReference type="GO" id="GO:0005524">
    <property type="term" value="F:ATP binding"/>
    <property type="evidence" value="ECO:0007669"/>
    <property type="project" value="UniProtKB-ARBA"/>
</dbReference>
<organism evidence="13 14">
    <name type="scientific">Streptomyces termitum</name>
    <dbReference type="NCBI Taxonomy" id="67368"/>
    <lineage>
        <taxon>Bacteria</taxon>
        <taxon>Bacillati</taxon>
        <taxon>Actinomycetota</taxon>
        <taxon>Actinomycetes</taxon>
        <taxon>Kitasatosporales</taxon>
        <taxon>Streptomycetaceae</taxon>
        <taxon>Streptomyces</taxon>
    </lineage>
</organism>
<dbReference type="Gene3D" id="1.20.5.1930">
    <property type="match status" value="1"/>
</dbReference>
<feature type="domain" description="GAF" evidence="12">
    <location>
        <begin position="263"/>
        <end position="413"/>
    </location>
</feature>
<evidence type="ECO:0000256" key="4">
    <source>
        <dbReference type="ARBA" id="ARBA00022553"/>
    </source>
</evidence>
<name>A0A918T432_9ACTN</name>
<dbReference type="EMBL" id="BMUL01000010">
    <property type="protein sequence ID" value="GHA92244.1"/>
    <property type="molecule type" value="Genomic_DNA"/>
</dbReference>
<dbReference type="GO" id="GO:0019826">
    <property type="term" value="F:oxygen sensor activity"/>
    <property type="evidence" value="ECO:0007669"/>
    <property type="project" value="UniProtKB-ARBA"/>
</dbReference>
<dbReference type="CDD" id="cd16917">
    <property type="entry name" value="HATPase_UhpB-NarQ-NarX-like"/>
    <property type="match status" value="1"/>
</dbReference>
<dbReference type="FunFam" id="3.30.450.40:FF:000052">
    <property type="entry name" value="Oxygen sensor histidine kinase response regulator DevS/DosS"/>
    <property type="match status" value="1"/>
</dbReference>
<evidence type="ECO:0000256" key="9">
    <source>
        <dbReference type="ARBA" id="ARBA00023004"/>
    </source>
</evidence>
<dbReference type="InterPro" id="IPR011712">
    <property type="entry name" value="Sig_transdc_His_kin_sub3_dim/P"/>
</dbReference>
<keyword evidence="10" id="KW-0902">Two-component regulatory system</keyword>
<dbReference type="SMART" id="SM00065">
    <property type="entry name" value="GAF"/>
    <property type="match status" value="2"/>
</dbReference>
<evidence type="ECO:0000256" key="2">
    <source>
        <dbReference type="ARBA" id="ARBA00001971"/>
    </source>
</evidence>
<keyword evidence="3" id="KW-0963">Cytoplasm</keyword>
<evidence type="ECO:0000256" key="8">
    <source>
        <dbReference type="ARBA" id="ARBA00022842"/>
    </source>
</evidence>
<comment type="cofactor">
    <cofactor evidence="1">
        <name>Mg(2+)</name>
        <dbReference type="ChEBI" id="CHEBI:18420"/>
    </cofactor>
</comment>